<dbReference type="STRING" id="331657.A0A4U0WLG7"/>
<evidence type="ECO:0000256" key="3">
    <source>
        <dbReference type="SAM" id="SignalP"/>
    </source>
</evidence>
<name>A0A4U0WLG7_9PEZI</name>
<protein>
    <recommendedName>
        <fullName evidence="6">NUDE domain-containing protein</fullName>
    </recommendedName>
</protein>
<evidence type="ECO:0000313" key="5">
    <source>
        <dbReference type="Proteomes" id="UP000308768"/>
    </source>
</evidence>
<feature type="compositionally biased region" description="Basic and acidic residues" evidence="2">
    <location>
        <begin position="164"/>
        <end position="175"/>
    </location>
</feature>
<comment type="caution">
    <text evidence="4">The sequence shown here is derived from an EMBL/GenBank/DDBJ whole genome shotgun (WGS) entry which is preliminary data.</text>
</comment>
<feature type="region of interest" description="Disordered" evidence="2">
    <location>
        <begin position="302"/>
        <end position="353"/>
    </location>
</feature>
<dbReference type="Proteomes" id="UP000308768">
    <property type="component" value="Unassembled WGS sequence"/>
</dbReference>
<gene>
    <name evidence="4" type="ORF">B0A49_11400</name>
</gene>
<accession>A0A4U0WLG7</accession>
<feature type="signal peptide" evidence="3">
    <location>
        <begin position="1"/>
        <end position="22"/>
    </location>
</feature>
<evidence type="ECO:0000256" key="1">
    <source>
        <dbReference type="SAM" id="Coils"/>
    </source>
</evidence>
<evidence type="ECO:0008006" key="6">
    <source>
        <dbReference type="Google" id="ProtNLM"/>
    </source>
</evidence>
<reference evidence="4 5" key="1">
    <citation type="submission" date="2017-03" db="EMBL/GenBank/DDBJ databases">
        <title>Genomes of endolithic fungi from Antarctica.</title>
        <authorList>
            <person name="Coleine C."/>
            <person name="Masonjones S."/>
            <person name="Stajich J.E."/>
        </authorList>
    </citation>
    <scope>NUCLEOTIDE SEQUENCE [LARGE SCALE GENOMIC DNA]</scope>
    <source>
        <strain evidence="4 5">CCFEE 5187</strain>
    </source>
</reference>
<proteinExistence type="predicted"/>
<evidence type="ECO:0000256" key="2">
    <source>
        <dbReference type="SAM" id="MobiDB-lite"/>
    </source>
</evidence>
<organism evidence="4 5">
    <name type="scientific">Cryomyces minteri</name>
    <dbReference type="NCBI Taxonomy" id="331657"/>
    <lineage>
        <taxon>Eukaryota</taxon>
        <taxon>Fungi</taxon>
        <taxon>Dikarya</taxon>
        <taxon>Ascomycota</taxon>
        <taxon>Pezizomycotina</taxon>
        <taxon>Dothideomycetes</taxon>
        <taxon>Dothideomycetes incertae sedis</taxon>
        <taxon>Cryomyces</taxon>
    </lineage>
</organism>
<feature type="coiled-coil region" evidence="1">
    <location>
        <begin position="206"/>
        <end position="240"/>
    </location>
</feature>
<keyword evidence="1" id="KW-0175">Coiled coil</keyword>
<dbReference type="OrthoDB" id="4088568at2759"/>
<feature type="region of interest" description="Disordered" evidence="2">
    <location>
        <begin position="452"/>
        <end position="472"/>
    </location>
</feature>
<sequence length="542" mass="59919">MSLILFSLQALLVRHETYIADAERERKRMNASIESLEQEKQELEAKNTTIVAENRCLLHELEELNSAVAESDSHVRSLEATLASTKQELQRLNALAYRAERLEQQLASLEMDHDQLQNTLSTTEEGERSAIQRWKKAERTLADLQDQIELIEREAREERERHAEVARQMERRSAVEKGTAAETLDGAAANAAGRDKTGNNTVSHFVKDIMQENANLQLAIVELREMLLNSTGDVEKLREQLVEHQPVEQNRAANQPTSLKDDLRLETSHALSQELHVHHHYHPPATPPTETTLKTVATKRVGAPEDAQEEETFSKTHVDVDLGPPTHSTIIEETPDDLTSELSSPFDADSDPTLTPTQAFDTREEQIYSNLPTRPALRRAASHDSLLSISGMDIHTSSHRPSCLLASRAFPRPAVLSSSKPLLNSVTTTAARPAMPRRYGSSTYSRSLLSEIAAEQRPSSSSSSDKSKGSATLGQRVGSWVWGKWAAAPAPDDPLPPRPKSRLSGVNQKGPVRGVGPGVKAPQEPVLRVLDEEALRESLGEG</sequence>
<dbReference type="Gene3D" id="1.10.287.1490">
    <property type="match status" value="1"/>
</dbReference>
<feature type="compositionally biased region" description="Low complexity" evidence="2">
    <location>
        <begin position="502"/>
        <end position="514"/>
    </location>
</feature>
<dbReference type="AlphaFoldDB" id="A0A4U0WLG7"/>
<feature type="chain" id="PRO_5020752465" description="NUDE domain-containing protein" evidence="3">
    <location>
        <begin position="23"/>
        <end position="542"/>
    </location>
</feature>
<feature type="region of interest" description="Disordered" evidence="2">
    <location>
        <begin position="488"/>
        <end position="526"/>
    </location>
</feature>
<feature type="region of interest" description="Disordered" evidence="2">
    <location>
        <begin position="164"/>
        <end position="198"/>
    </location>
</feature>
<dbReference type="EMBL" id="NAJN01001404">
    <property type="protein sequence ID" value="TKA63418.1"/>
    <property type="molecule type" value="Genomic_DNA"/>
</dbReference>
<evidence type="ECO:0000313" key="4">
    <source>
        <dbReference type="EMBL" id="TKA63418.1"/>
    </source>
</evidence>
<keyword evidence="5" id="KW-1185">Reference proteome</keyword>
<keyword evidence="3" id="KW-0732">Signal</keyword>